<protein>
    <submittedName>
        <fullName evidence="6">Glutamate/aspartate ABC transporter substrate-binding protein</fullName>
    </submittedName>
</protein>
<evidence type="ECO:0000313" key="7">
    <source>
        <dbReference type="Proteomes" id="UP000245020"/>
    </source>
</evidence>
<feature type="signal peptide" evidence="4">
    <location>
        <begin position="1"/>
        <end position="20"/>
    </location>
</feature>
<dbReference type="Proteomes" id="UP000245020">
    <property type="component" value="Unassembled WGS sequence"/>
</dbReference>
<dbReference type="OrthoDB" id="7240770at2"/>
<evidence type="ECO:0000256" key="3">
    <source>
        <dbReference type="ARBA" id="ARBA00022729"/>
    </source>
</evidence>
<name>A0A2U2AD09_9GAMM</name>
<keyword evidence="3 4" id="KW-0732">Signal</keyword>
<evidence type="ECO:0000313" key="6">
    <source>
        <dbReference type="EMBL" id="PWD80449.1"/>
    </source>
</evidence>
<dbReference type="InterPro" id="IPR001638">
    <property type="entry name" value="Solute-binding_3/MltF_N"/>
</dbReference>
<dbReference type="RefSeq" id="WP_109189890.1">
    <property type="nucleotide sequence ID" value="NZ_BMYA01000004.1"/>
</dbReference>
<comment type="similarity">
    <text evidence="1">Belongs to the bacterial solute-binding protein 3 family.</text>
</comment>
<sequence length="297" mass="32765">MKKTLLGLALSSLLVFPALSNGEELTGTLKKVNDSGSITLGHRESSIPYSYYDNQQNVIGYSHEVSLKIVEGIEKKLGKKIDVKLVPITSQNRIPLMKNGTIDLECGSTTHNTARAQEAGFTNTIFIVNIRMITDAKSGIHSFDDLKDKVVITTAGTTSERVLRNMNAEKGANIRIQAAKDHGDAFMMLADNRGVAFVMDDSLLYGERAKSPQPDRWVVTGESQGQEAYACMMRKDDPQFKALADEVIAELATSGELEKIYDRWFTQPIPPSNVNLEFPLSESMKALFAAPTDQPYE</sequence>
<dbReference type="GO" id="GO:0006865">
    <property type="term" value="P:amino acid transport"/>
    <property type="evidence" value="ECO:0007669"/>
    <property type="project" value="TreeGrafter"/>
</dbReference>
<dbReference type="Pfam" id="PF00497">
    <property type="entry name" value="SBP_bac_3"/>
    <property type="match status" value="1"/>
</dbReference>
<dbReference type="Gene3D" id="3.40.190.10">
    <property type="entry name" value="Periplasmic binding protein-like II"/>
    <property type="match status" value="2"/>
</dbReference>
<evidence type="ECO:0000256" key="2">
    <source>
        <dbReference type="ARBA" id="ARBA00022448"/>
    </source>
</evidence>
<dbReference type="SUPFAM" id="SSF53850">
    <property type="entry name" value="Periplasmic binding protein-like II"/>
    <property type="match status" value="1"/>
</dbReference>
<dbReference type="EMBL" id="QEWQ01000006">
    <property type="protein sequence ID" value="PWD80449.1"/>
    <property type="molecule type" value="Genomic_DNA"/>
</dbReference>
<feature type="domain" description="Solute-binding protein family 3/N-terminal" evidence="5">
    <location>
        <begin position="37"/>
        <end position="268"/>
    </location>
</feature>
<feature type="chain" id="PRO_5015769676" evidence="4">
    <location>
        <begin position="21"/>
        <end position="297"/>
    </location>
</feature>
<evidence type="ECO:0000256" key="1">
    <source>
        <dbReference type="ARBA" id="ARBA00010333"/>
    </source>
</evidence>
<dbReference type="NCBIfam" id="NF008063">
    <property type="entry name" value="PRK10797.1"/>
    <property type="match status" value="1"/>
</dbReference>
<dbReference type="CDD" id="cd13688">
    <property type="entry name" value="PBP2_GltI_DEBP"/>
    <property type="match status" value="1"/>
</dbReference>
<dbReference type="SMART" id="SM00062">
    <property type="entry name" value="PBPb"/>
    <property type="match status" value="1"/>
</dbReference>
<organism evidence="6 7">
    <name type="scientific">Ignatzschineria ureiclastica</name>
    <dbReference type="NCBI Taxonomy" id="472582"/>
    <lineage>
        <taxon>Bacteria</taxon>
        <taxon>Pseudomonadati</taxon>
        <taxon>Pseudomonadota</taxon>
        <taxon>Gammaproteobacteria</taxon>
        <taxon>Cardiobacteriales</taxon>
        <taxon>Ignatzschineriaceae</taxon>
        <taxon>Ignatzschineria</taxon>
    </lineage>
</organism>
<accession>A0A2U2AD09</accession>
<dbReference type="GO" id="GO:0030288">
    <property type="term" value="C:outer membrane-bounded periplasmic space"/>
    <property type="evidence" value="ECO:0007669"/>
    <property type="project" value="TreeGrafter"/>
</dbReference>
<keyword evidence="7" id="KW-1185">Reference proteome</keyword>
<reference evidence="7" key="1">
    <citation type="submission" date="2018-05" db="EMBL/GenBank/DDBJ databases">
        <title>Ignatzschineria dubaiensis sp. nov., isolated from necrotic foot tissues of dromedaries (Camelus dromedarius) and associated maggots in Dubai, United Arab Emirates.</title>
        <authorList>
            <person name="Tsang C.C."/>
            <person name="Tang J.Y.M."/>
            <person name="Fong J.Y.H."/>
            <person name="Kinne J."/>
            <person name="Lee H.H."/>
            <person name="Joseph M."/>
            <person name="Jose S."/>
            <person name="Schuster R.K."/>
            <person name="Tang Y."/>
            <person name="Sivakumar S."/>
            <person name="Chen J.H.K."/>
            <person name="Teng J.L.L."/>
            <person name="Lau S.K.P."/>
            <person name="Wernery U."/>
            <person name="Woo P.C.Y."/>
        </authorList>
    </citation>
    <scope>NUCLEOTIDE SEQUENCE [LARGE SCALE GENOMIC DNA]</scope>
    <source>
        <strain evidence="7">KCTC 22644</strain>
    </source>
</reference>
<dbReference type="GO" id="GO:0005576">
    <property type="term" value="C:extracellular region"/>
    <property type="evidence" value="ECO:0007669"/>
    <property type="project" value="TreeGrafter"/>
</dbReference>
<comment type="caution">
    <text evidence="6">The sequence shown here is derived from an EMBL/GenBank/DDBJ whole genome shotgun (WGS) entry which is preliminary data.</text>
</comment>
<keyword evidence="2" id="KW-0813">Transport</keyword>
<evidence type="ECO:0000256" key="4">
    <source>
        <dbReference type="SAM" id="SignalP"/>
    </source>
</evidence>
<dbReference type="PANTHER" id="PTHR30085">
    <property type="entry name" value="AMINO ACID ABC TRANSPORTER PERMEASE"/>
    <property type="match status" value="1"/>
</dbReference>
<dbReference type="AlphaFoldDB" id="A0A2U2AD09"/>
<proteinExistence type="inferred from homology"/>
<dbReference type="InterPro" id="IPR051455">
    <property type="entry name" value="Bact_solute-bind_prot3"/>
</dbReference>
<dbReference type="PANTHER" id="PTHR30085:SF2">
    <property type="entry name" value="GLUTAMATE_ASPARTATE IMPORT SOLUTE-BINDING PROTEIN"/>
    <property type="match status" value="1"/>
</dbReference>
<evidence type="ECO:0000259" key="5">
    <source>
        <dbReference type="SMART" id="SM00062"/>
    </source>
</evidence>
<gene>
    <name evidence="6" type="ORF">DC083_09050</name>
</gene>